<dbReference type="InterPro" id="IPR000620">
    <property type="entry name" value="EamA_dom"/>
</dbReference>
<evidence type="ECO:0000256" key="5">
    <source>
        <dbReference type="ARBA" id="ARBA00023136"/>
    </source>
</evidence>
<gene>
    <name evidence="8" type="ORF">CLV80_113111</name>
</gene>
<reference evidence="8 9" key="1">
    <citation type="submission" date="2018-03" db="EMBL/GenBank/DDBJ databases">
        <title>Genomic Encyclopedia of Archaeal and Bacterial Type Strains, Phase II (KMG-II): from individual species to whole genera.</title>
        <authorList>
            <person name="Goeker M."/>
        </authorList>
    </citation>
    <scope>NUCLEOTIDE SEQUENCE [LARGE SCALE GENOMIC DNA]</scope>
    <source>
        <strain evidence="8 9">DSM 101533</strain>
    </source>
</reference>
<dbReference type="AlphaFoldDB" id="A0A2T0VUY6"/>
<name>A0A2T0VUY6_9RHOB</name>
<feature type="transmembrane region" description="Helical" evidence="6">
    <location>
        <begin position="64"/>
        <end position="84"/>
    </location>
</feature>
<dbReference type="SUPFAM" id="SSF103481">
    <property type="entry name" value="Multidrug resistance efflux transporter EmrE"/>
    <property type="match status" value="1"/>
</dbReference>
<accession>A0A2T0VUY6</accession>
<protein>
    <submittedName>
        <fullName evidence="8">EamA-like transporter family protein</fullName>
    </submittedName>
</protein>
<evidence type="ECO:0000259" key="7">
    <source>
        <dbReference type="Pfam" id="PF00892"/>
    </source>
</evidence>
<organism evidence="8 9">
    <name type="scientific">Yoonia maritima</name>
    <dbReference type="NCBI Taxonomy" id="1435347"/>
    <lineage>
        <taxon>Bacteria</taxon>
        <taxon>Pseudomonadati</taxon>
        <taxon>Pseudomonadota</taxon>
        <taxon>Alphaproteobacteria</taxon>
        <taxon>Rhodobacterales</taxon>
        <taxon>Paracoccaceae</taxon>
        <taxon>Yoonia</taxon>
    </lineage>
</organism>
<dbReference type="Proteomes" id="UP000238007">
    <property type="component" value="Unassembled WGS sequence"/>
</dbReference>
<evidence type="ECO:0000256" key="3">
    <source>
        <dbReference type="ARBA" id="ARBA00022692"/>
    </source>
</evidence>
<feature type="transmembrane region" description="Helical" evidence="6">
    <location>
        <begin position="90"/>
        <end position="112"/>
    </location>
</feature>
<dbReference type="PANTHER" id="PTHR32322:SF2">
    <property type="entry name" value="EAMA DOMAIN-CONTAINING PROTEIN"/>
    <property type="match status" value="1"/>
</dbReference>
<keyword evidence="4 6" id="KW-1133">Transmembrane helix</keyword>
<feature type="transmembrane region" description="Helical" evidence="6">
    <location>
        <begin position="7"/>
        <end position="24"/>
    </location>
</feature>
<dbReference type="InterPro" id="IPR050638">
    <property type="entry name" value="AA-Vitamin_Transporters"/>
</dbReference>
<evidence type="ECO:0000256" key="1">
    <source>
        <dbReference type="ARBA" id="ARBA00004141"/>
    </source>
</evidence>
<feature type="domain" description="EamA" evidence="7">
    <location>
        <begin position="10"/>
        <end position="133"/>
    </location>
</feature>
<comment type="subcellular location">
    <subcellularLocation>
        <location evidence="1">Membrane</location>
        <topology evidence="1">Multi-pass membrane protein</topology>
    </subcellularLocation>
</comment>
<evidence type="ECO:0000256" key="4">
    <source>
        <dbReference type="ARBA" id="ARBA00022989"/>
    </source>
</evidence>
<evidence type="ECO:0000256" key="2">
    <source>
        <dbReference type="ARBA" id="ARBA00007362"/>
    </source>
</evidence>
<dbReference type="OrthoDB" id="5430053at2"/>
<dbReference type="Pfam" id="PF00892">
    <property type="entry name" value="EamA"/>
    <property type="match status" value="1"/>
</dbReference>
<dbReference type="EMBL" id="PVTP01000013">
    <property type="protein sequence ID" value="PRY75301.1"/>
    <property type="molecule type" value="Genomic_DNA"/>
</dbReference>
<keyword evidence="9" id="KW-1185">Reference proteome</keyword>
<comment type="similarity">
    <text evidence="2">Belongs to the EamA transporter family.</text>
</comment>
<dbReference type="PANTHER" id="PTHR32322">
    <property type="entry name" value="INNER MEMBRANE TRANSPORTER"/>
    <property type="match status" value="1"/>
</dbReference>
<keyword evidence="5 6" id="KW-0472">Membrane</keyword>
<keyword evidence="3 6" id="KW-0812">Transmembrane</keyword>
<evidence type="ECO:0000313" key="9">
    <source>
        <dbReference type="Proteomes" id="UP000238007"/>
    </source>
</evidence>
<sequence length="167" mass="17224">MKRQFDIAITAIAPLIWGSTYYVTTEYLPAGYPISMAALRALPAGLLLLILARQLPQGVWWARVFVLGALNFALFWTLLFVAAYRLPGGVAATVGAVQPLIVVFLASTILGTTIRLSSVAAATIGMLGVGFLVLGGGSTLDSIGLFAGLGGAVSMGAGTQSLNVAPL</sequence>
<feature type="transmembrane region" description="Helical" evidence="6">
    <location>
        <begin position="30"/>
        <end position="52"/>
    </location>
</feature>
<comment type="caution">
    <text evidence="8">The sequence shown here is derived from an EMBL/GenBank/DDBJ whole genome shotgun (WGS) entry which is preliminary data.</text>
</comment>
<proteinExistence type="inferred from homology"/>
<dbReference type="InterPro" id="IPR037185">
    <property type="entry name" value="EmrE-like"/>
</dbReference>
<evidence type="ECO:0000256" key="6">
    <source>
        <dbReference type="SAM" id="Phobius"/>
    </source>
</evidence>
<dbReference type="GO" id="GO:0016020">
    <property type="term" value="C:membrane"/>
    <property type="evidence" value="ECO:0007669"/>
    <property type="project" value="UniProtKB-SubCell"/>
</dbReference>
<evidence type="ECO:0000313" key="8">
    <source>
        <dbReference type="EMBL" id="PRY75301.1"/>
    </source>
</evidence>
<feature type="transmembrane region" description="Helical" evidence="6">
    <location>
        <begin position="119"/>
        <end position="137"/>
    </location>
</feature>